<dbReference type="GO" id="GO:0016887">
    <property type="term" value="F:ATP hydrolysis activity"/>
    <property type="evidence" value="ECO:0007669"/>
    <property type="project" value="InterPro"/>
</dbReference>
<keyword evidence="7" id="KW-1185">Reference proteome</keyword>
<organism evidence="6 7">
    <name type="scientific">Desulfovibrio psychrotolerans</name>
    <dbReference type="NCBI Taxonomy" id="415242"/>
    <lineage>
        <taxon>Bacteria</taxon>
        <taxon>Pseudomonadati</taxon>
        <taxon>Thermodesulfobacteriota</taxon>
        <taxon>Desulfovibrionia</taxon>
        <taxon>Desulfovibrionales</taxon>
        <taxon>Desulfovibrionaceae</taxon>
        <taxon>Desulfovibrio</taxon>
    </lineage>
</organism>
<dbReference type="PANTHER" id="PTHR43776">
    <property type="entry name" value="TRANSPORT ATP-BINDING PROTEIN"/>
    <property type="match status" value="1"/>
</dbReference>
<evidence type="ECO:0000256" key="2">
    <source>
        <dbReference type="ARBA" id="ARBA00022448"/>
    </source>
</evidence>
<dbReference type="InterPro" id="IPR027417">
    <property type="entry name" value="P-loop_NTPase"/>
</dbReference>
<evidence type="ECO:0000313" key="7">
    <source>
        <dbReference type="Proteomes" id="UP000503820"/>
    </source>
</evidence>
<comment type="caution">
    <text evidence="6">The sequence shown here is derived from an EMBL/GenBank/DDBJ whole genome shotgun (WGS) entry which is preliminary data.</text>
</comment>
<dbReference type="CDD" id="cd03257">
    <property type="entry name" value="ABC_NikE_OppD_transporters"/>
    <property type="match status" value="1"/>
</dbReference>
<dbReference type="InterPro" id="IPR003439">
    <property type="entry name" value="ABC_transporter-like_ATP-bd"/>
</dbReference>
<evidence type="ECO:0000256" key="1">
    <source>
        <dbReference type="ARBA" id="ARBA00005417"/>
    </source>
</evidence>
<keyword evidence="3" id="KW-0547">Nucleotide-binding</keyword>
<dbReference type="RefSeq" id="WP_174409427.1">
    <property type="nucleotide sequence ID" value="NZ_BLVP01000007.1"/>
</dbReference>
<dbReference type="GO" id="GO:0055085">
    <property type="term" value="P:transmembrane transport"/>
    <property type="evidence" value="ECO:0007669"/>
    <property type="project" value="UniProtKB-ARBA"/>
</dbReference>
<reference evidence="6 7" key="1">
    <citation type="submission" date="2020-05" db="EMBL/GenBank/DDBJ databases">
        <title>Draft genome sequence of Desulfovibrio psychrotolerans JS1T.</title>
        <authorList>
            <person name="Ueno A."/>
            <person name="Tamazawa S."/>
            <person name="Tamamura S."/>
            <person name="Murakami T."/>
            <person name="Kiyama T."/>
            <person name="Inomata H."/>
            <person name="Amano Y."/>
            <person name="Miyakawa K."/>
            <person name="Tamaki H."/>
            <person name="Naganuma T."/>
            <person name="Kaneko K."/>
        </authorList>
    </citation>
    <scope>NUCLEOTIDE SEQUENCE [LARGE SCALE GENOMIC DNA]</scope>
    <source>
        <strain evidence="6 7">JS1</strain>
    </source>
</reference>
<name>A0A7J0BUD5_9BACT</name>
<dbReference type="AlphaFoldDB" id="A0A7J0BUD5"/>
<keyword evidence="2" id="KW-0813">Transport</keyword>
<proteinExistence type="inferred from homology"/>
<evidence type="ECO:0000256" key="4">
    <source>
        <dbReference type="ARBA" id="ARBA00022840"/>
    </source>
</evidence>
<dbReference type="Proteomes" id="UP000503820">
    <property type="component" value="Unassembled WGS sequence"/>
</dbReference>
<dbReference type="Gene3D" id="3.40.50.300">
    <property type="entry name" value="P-loop containing nucleotide triphosphate hydrolases"/>
    <property type="match status" value="1"/>
</dbReference>
<keyword evidence="4 6" id="KW-0067">ATP-binding</keyword>
<dbReference type="InterPro" id="IPR017871">
    <property type="entry name" value="ABC_transporter-like_CS"/>
</dbReference>
<dbReference type="InterPro" id="IPR050319">
    <property type="entry name" value="ABC_transp_ATP-bind"/>
</dbReference>
<dbReference type="PROSITE" id="PS50893">
    <property type="entry name" value="ABC_TRANSPORTER_2"/>
    <property type="match status" value="1"/>
</dbReference>
<accession>A0A7J0BUD5</accession>
<evidence type="ECO:0000259" key="5">
    <source>
        <dbReference type="PROSITE" id="PS50893"/>
    </source>
</evidence>
<dbReference type="PANTHER" id="PTHR43776:SF7">
    <property type="entry name" value="D,D-DIPEPTIDE TRANSPORT ATP-BINDING PROTEIN DDPF-RELATED"/>
    <property type="match status" value="1"/>
</dbReference>
<gene>
    <name evidence="6" type="primary">nikE</name>
    <name evidence="6" type="ORF">DSM19430T_14550</name>
</gene>
<dbReference type="SMART" id="SM00382">
    <property type="entry name" value="AAA"/>
    <property type="match status" value="1"/>
</dbReference>
<evidence type="ECO:0000313" key="6">
    <source>
        <dbReference type="EMBL" id="GFM36771.1"/>
    </source>
</evidence>
<protein>
    <submittedName>
        <fullName evidence="6">Nickel import ATP-binding protein NikE</fullName>
    </submittedName>
</protein>
<dbReference type="GO" id="GO:0005524">
    <property type="term" value="F:ATP binding"/>
    <property type="evidence" value="ECO:0007669"/>
    <property type="project" value="UniProtKB-KW"/>
</dbReference>
<dbReference type="InterPro" id="IPR003593">
    <property type="entry name" value="AAA+_ATPase"/>
</dbReference>
<dbReference type="PROSITE" id="PS00211">
    <property type="entry name" value="ABC_TRANSPORTER_1"/>
    <property type="match status" value="1"/>
</dbReference>
<dbReference type="Pfam" id="PF00005">
    <property type="entry name" value="ABC_tran"/>
    <property type="match status" value="1"/>
</dbReference>
<dbReference type="SUPFAM" id="SSF52540">
    <property type="entry name" value="P-loop containing nucleoside triphosphate hydrolases"/>
    <property type="match status" value="1"/>
</dbReference>
<dbReference type="EMBL" id="BLVP01000007">
    <property type="protein sequence ID" value="GFM36771.1"/>
    <property type="molecule type" value="Genomic_DNA"/>
</dbReference>
<evidence type="ECO:0000256" key="3">
    <source>
        <dbReference type="ARBA" id="ARBA00022741"/>
    </source>
</evidence>
<sequence>MNVIELRDIHRTYRRGGFFGKAEWLHVLRGIDLDLRQGESLGLVGRSGSGKSTLGRIMLGLESPDSGTVRIMGRETTGMRTLPPDVRRAVQVVFQDAIGSCNPRLTAGEIIAEPLRNFDRLSGTALRQRVAELLEQVGLSPDDAGKLPGRFSGGQLQRVCIARALAPRPRVIVLDEAVSSLDMLVQARILDLLEDLRREHDTAYLFVTHDLRLVRRFCDRAFIMADGVLESFAPSNIHTEFAPAALSELSGALLPPLPPSLSPEKLQRPAGA</sequence>
<comment type="similarity">
    <text evidence="1">Belongs to the ABC transporter superfamily.</text>
</comment>
<feature type="domain" description="ABC transporter" evidence="5">
    <location>
        <begin position="4"/>
        <end position="251"/>
    </location>
</feature>